<dbReference type="SUPFAM" id="SSF53850">
    <property type="entry name" value="Periplasmic binding protein-like II"/>
    <property type="match status" value="1"/>
</dbReference>
<sequence length="438" mass="48403">MHTFKKALAIVAAGAACLSMAACGGSSNDSKSGEGNLTVFWWGNQQRNERTAQINDMFMKENPDIKVTGQFAEFADYWQKLSTNAAGKTMPDIIQMDVSYISQYIDNGQLLDLKPYIDNGSLDVSDVDPNILKAGESDGKIYALTAATNVPVIIYDKTLLDEAGITMPEQPTVDEFEAVAKQVYEKTGYKTNFRYYEGYQLPEYMLRAEGKTLMEKGKLGVDSASDLQPYFEVYEKGIKEGWHMSPETFSEVKIGSVEQDPLVYGTAPERMSWCTFRYSSQFAAYTKLAQNGHELAMATWPSTDVKKSNYIRTSMYWAISATSKNKDQAVKWLNWYTNNVDAAKVMLTDRGLPISTKVLDAIKSDLPDADQKALDFQQNVVTPNSSPANPPVPVGASELNTKIYPTQTEDLCYGKIDAATAAQNVFDQGNAALAKAAK</sequence>
<evidence type="ECO:0000313" key="3">
    <source>
        <dbReference type="Proteomes" id="UP000588277"/>
    </source>
</evidence>
<dbReference type="Proteomes" id="UP000588277">
    <property type="component" value="Unassembled WGS sequence"/>
</dbReference>
<feature type="signal peptide" evidence="1">
    <location>
        <begin position="1"/>
        <end position="21"/>
    </location>
</feature>
<dbReference type="AlphaFoldDB" id="A0A7Y0I009"/>
<dbReference type="InterPro" id="IPR006059">
    <property type="entry name" value="SBP"/>
</dbReference>
<dbReference type="PANTHER" id="PTHR43649:SF11">
    <property type="entry name" value="ABC TRANSPORTER SUBSTRATE-BINDING PROTEIN YESO-RELATED"/>
    <property type="match status" value="1"/>
</dbReference>
<organism evidence="2 3">
    <name type="scientific">Bifidobacterium moraviense</name>
    <dbReference type="NCBI Taxonomy" id="2675323"/>
    <lineage>
        <taxon>Bacteria</taxon>
        <taxon>Bacillati</taxon>
        <taxon>Actinomycetota</taxon>
        <taxon>Actinomycetes</taxon>
        <taxon>Bifidobacteriales</taxon>
        <taxon>Bifidobacteriaceae</taxon>
        <taxon>Bifidobacterium</taxon>
    </lineage>
</organism>
<dbReference type="Gene3D" id="3.40.190.10">
    <property type="entry name" value="Periplasmic binding protein-like II"/>
    <property type="match status" value="2"/>
</dbReference>
<keyword evidence="1" id="KW-0732">Signal</keyword>
<dbReference type="PANTHER" id="PTHR43649">
    <property type="entry name" value="ARABINOSE-BINDING PROTEIN-RELATED"/>
    <property type="match status" value="1"/>
</dbReference>
<proteinExistence type="predicted"/>
<comment type="caution">
    <text evidence="2">The sequence shown here is derived from an EMBL/GenBank/DDBJ whole genome shotgun (WGS) entry which is preliminary data.</text>
</comment>
<dbReference type="InterPro" id="IPR050490">
    <property type="entry name" value="Bact_solute-bd_prot1"/>
</dbReference>
<feature type="chain" id="PRO_5031336500" evidence="1">
    <location>
        <begin position="22"/>
        <end position="438"/>
    </location>
</feature>
<gene>
    <name evidence="2" type="ORF">G1C96_1535</name>
</gene>
<keyword evidence="3" id="KW-1185">Reference proteome</keyword>
<reference evidence="2 3" key="1">
    <citation type="submission" date="2020-02" db="EMBL/GenBank/DDBJ databases">
        <title>Characterization of phylogenetic diversity of novel bifidobacterial species isolated in Czech ZOOs.</title>
        <authorList>
            <person name="Lugli G.A."/>
            <person name="Vera N.B."/>
            <person name="Ventura M."/>
        </authorList>
    </citation>
    <scope>NUCLEOTIDE SEQUENCE [LARGE SCALE GENOMIC DNA]</scope>
    <source>
        <strain evidence="2 3">DSM 109958</strain>
    </source>
</reference>
<evidence type="ECO:0000256" key="1">
    <source>
        <dbReference type="SAM" id="SignalP"/>
    </source>
</evidence>
<dbReference type="RefSeq" id="WP_169276038.1">
    <property type="nucleotide sequence ID" value="NZ_JAAIIH010000013.1"/>
</dbReference>
<dbReference type="PROSITE" id="PS51257">
    <property type="entry name" value="PROKAR_LIPOPROTEIN"/>
    <property type="match status" value="1"/>
</dbReference>
<accession>A0A7Y0I009</accession>
<name>A0A7Y0I009_9BIFI</name>
<dbReference type="EMBL" id="JAAIIH010000013">
    <property type="protein sequence ID" value="NMN00953.1"/>
    <property type="molecule type" value="Genomic_DNA"/>
</dbReference>
<evidence type="ECO:0000313" key="2">
    <source>
        <dbReference type="EMBL" id="NMN00953.1"/>
    </source>
</evidence>
<dbReference type="Pfam" id="PF01547">
    <property type="entry name" value="SBP_bac_1"/>
    <property type="match status" value="1"/>
</dbReference>
<protein>
    <submittedName>
        <fullName evidence="2">ABC transporter, extracellular substrate binding protein</fullName>
    </submittedName>
</protein>